<organism evidence="2 3">
    <name type="scientific">Thalassospira permensis NBRC 106175</name>
    <dbReference type="NCBI Taxonomy" id="1353532"/>
    <lineage>
        <taxon>Bacteria</taxon>
        <taxon>Pseudomonadati</taxon>
        <taxon>Pseudomonadota</taxon>
        <taxon>Alphaproteobacteria</taxon>
        <taxon>Rhodospirillales</taxon>
        <taxon>Thalassospiraceae</taxon>
        <taxon>Thalassospira</taxon>
    </lineage>
</organism>
<gene>
    <name evidence="2" type="ORF">SMB34_13785</name>
</gene>
<evidence type="ECO:0000256" key="1">
    <source>
        <dbReference type="SAM" id="MobiDB-lite"/>
    </source>
</evidence>
<sequence length="76" mass="8909">MVLRVRWLVLRLWHEGLDTRVRGYDDFQGEVYPSARHSRESGNPASRSRIDTSQPGPFRRLALFYPYFDIITGRGL</sequence>
<reference evidence="2 3" key="1">
    <citation type="submission" date="2013-07" db="EMBL/GenBank/DDBJ databases">
        <title>Thalassospira permensis NBRC 106175 Genome Sequencing.</title>
        <authorList>
            <person name="Lai Q."/>
            <person name="Shao Z."/>
        </authorList>
    </citation>
    <scope>NUCLEOTIDE SEQUENCE [LARGE SCALE GENOMIC DNA]</scope>
    <source>
        <strain evidence="2 3">NBRC 106175</strain>
    </source>
</reference>
<name>A0ABR4TS13_9PROT</name>
<feature type="region of interest" description="Disordered" evidence="1">
    <location>
        <begin position="34"/>
        <end position="55"/>
    </location>
</feature>
<dbReference type="EMBL" id="AUNC01000006">
    <property type="protein sequence ID" value="KEO58582.1"/>
    <property type="molecule type" value="Genomic_DNA"/>
</dbReference>
<feature type="compositionally biased region" description="Polar residues" evidence="1">
    <location>
        <begin position="41"/>
        <end position="55"/>
    </location>
</feature>
<protein>
    <submittedName>
        <fullName evidence="2">Uncharacterized protein</fullName>
    </submittedName>
</protein>
<evidence type="ECO:0000313" key="3">
    <source>
        <dbReference type="Proteomes" id="UP000027463"/>
    </source>
</evidence>
<dbReference type="Proteomes" id="UP000027463">
    <property type="component" value="Unassembled WGS sequence"/>
</dbReference>
<keyword evidence="3" id="KW-1185">Reference proteome</keyword>
<comment type="caution">
    <text evidence="2">The sequence shown here is derived from an EMBL/GenBank/DDBJ whole genome shotgun (WGS) entry which is preliminary data.</text>
</comment>
<accession>A0ABR4TS13</accession>
<proteinExistence type="predicted"/>
<evidence type="ECO:0000313" key="2">
    <source>
        <dbReference type="EMBL" id="KEO58582.1"/>
    </source>
</evidence>